<evidence type="ECO:0000256" key="1">
    <source>
        <dbReference type="SAM" id="MobiDB-lite"/>
    </source>
</evidence>
<dbReference type="AlphaFoldDB" id="A0AAQ3SHQ4"/>
<keyword evidence="3" id="KW-1185">Reference proteome</keyword>
<name>A0AAQ3SHQ4_PASNO</name>
<protein>
    <submittedName>
        <fullName evidence="2">Uncharacterized protein</fullName>
    </submittedName>
</protein>
<sequence>MESGEAAPNSWESVDPPSPPRIRIAGRPWRPPVGCDSEGDSFFFGLATAPVHVKDGLEDASLQFAIEHSCDE</sequence>
<evidence type="ECO:0000313" key="3">
    <source>
        <dbReference type="Proteomes" id="UP001341281"/>
    </source>
</evidence>
<accession>A0AAQ3SHQ4</accession>
<dbReference type="Proteomes" id="UP001341281">
    <property type="component" value="Chromosome 01"/>
</dbReference>
<proteinExistence type="predicted"/>
<organism evidence="2 3">
    <name type="scientific">Paspalum notatum var. saurae</name>
    <dbReference type="NCBI Taxonomy" id="547442"/>
    <lineage>
        <taxon>Eukaryota</taxon>
        <taxon>Viridiplantae</taxon>
        <taxon>Streptophyta</taxon>
        <taxon>Embryophyta</taxon>
        <taxon>Tracheophyta</taxon>
        <taxon>Spermatophyta</taxon>
        <taxon>Magnoliopsida</taxon>
        <taxon>Liliopsida</taxon>
        <taxon>Poales</taxon>
        <taxon>Poaceae</taxon>
        <taxon>PACMAD clade</taxon>
        <taxon>Panicoideae</taxon>
        <taxon>Andropogonodae</taxon>
        <taxon>Paspaleae</taxon>
        <taxon>Paspalinae</taxon>
        <taxon>Paspalum</taxon>
    </lineage>
</organism>
<gene>
    <name evidence="2" type="ORF">U9M48_004476</name>
</gene>
<evidence type="ECO:0000313" key="2">
    <source>
        <dbReference type="EMBL" id="WVZ53551.1"/>
    </source>
</evidence>
<dbReference type="EMBL" id="CP144745">
    <property type="protein sequence ID" value="WVZ53551.1"/>
    <property type="molecule type" value="Genomic_DNA"/>
</dbReference>
<feature type="region of interest" description="Disordered" evidence="1">
    <location>
        <begin position="1"/>
        <end position="28"/>
    </location>
</feature>
<reference evidence="2 3" key="1">
    <citation type="submission" date="2024-02" db="EMBL/GenBank/DDBJ databases">
        <title>High-quality chromosome-scale genome assembly of Pensacola bahiagrass (Paspalum notatum Flugge var. saurae).</title>
        <authorList>
            <person name="Vega J.M."/>
            <person name="Podio M."/>
            <person name="Orjuela J."/>
            <person name="Siena L.A."/>
            <person name="Pessino S.C."/>
            <person name="Combes M.C."/>
            <person name="Mariac C."/>
            <person name="Albertini E."/>
            <person name="Pupilli F."/>
            <person name="Ortiz J.P.A."/>
            <person name="Leblanc O."/>
        </authorList>
    </citation>
    <scope>NUCLEOTIDE SEQUENCE [LARGE SCALE GENOMIC DNA]</scope>
    <source>
        <strain evidence="2">R1</strain>
        <tissue evidence="2">Leaf</tissue>
    </source>
</reference>